<proteinExistence type="predicted"/>
<comment type="caution">
    <text evidence="2">The sequence shown here is derived from an EMBL/GenBank/DDBJ whole genome shotgun (WGS) entry which is preliminary data.</text>
</comment>
<evidence type="ECO:0000313" key="3">
    <source>
        <dbReference type="Proteomes" id="UP000324222"/>
    </source>
</evidence>
<dbReference type="OrthoDB" id="6379725at2759"/>
<dbReference type="Proteomes" id="UP000324222">
    <property type="component" value="Unassembled WGS sequence"/>
</dbReference>
<evidence type="ECO:0000256" key="1">
    <source>
        <dbReference type="SAM" id="MobiDB-lite"/>
    </source>
</evidence>
<accession>A0A5B7FLA9</accession>
<organism evidence="2 3">
    <name type="scientific">Portunus trituberculatus</name>
    <name type="common">Swimming crab</name>
    <name type="synonym">Neptunus trituberculatus</name>
    <dbReference type="NCBI Taxonomy" id="210409"/>
    <lineage>
        <taxon>Eukaryota</taxon>
        <taxon>Metazoa</taxon>
        <taxon>Ecdysozoa</taxon>
        <taxon>Arthropoda</taxon>
        <taxon>Crustacea</taxon>
        <taxon>Multicrustacea</taxon>
        <taxon>Malacostraca</taxon>
        <taxon>Eumalacostraca</taxon>
        <taxon>Eucarida</taxon>
        <taxon>Decapoda</taxon>
        <taxon>Pleocyemata</taxon>
        <taxon>Brachyura</taxon>
        <taxon>Eubrachyura</taxon>
        <taxon>Portunoidea</taxon>
        <taxon>Portunidae</taxon>
        <taxon>Portuninae</taxon>
        <taxon>Portunus</taxon>
    </lineage>
</organism>
<gene>
    <name evidence="2" type="ORF">E2C01_039669</name>
</gene>
<dbReference type="EMBL" id="VSRR010006972">
    <property type="protein sequence ID" value="MPC45963.1"/>
    <property type="molecule type" value="Genomic_DNA"/>
</dbReference>
<dbReference type="AlphaFoldDB" id="A0A5B7FLA9"/>
<reference evidence="2 3" key="1">
    <citation type="submission" date="2019-05" db="EMBL/GenBank/DDBJ databases">
        <title>Another draft genome of Portunus trituberculatus and its Hox gene families provides insights of decapod evolution.</title>
        <authorList>
            <person name="Jeong J.-H."/>
            <person name="Song I."/>
            <person name="Kim S."/>
            <person name="Choi T."/>
            <person name="Kim D."/>
            <person name="Ryu S."/>
            <person name="Kim W."/>
        </authorList>
    </citation>
    <scope>NUCLEOTIDE SEQUENCE [LARGE SCALE GENOMIC DNA]</scope>
    <source>
        <tissue evidence="2">Muscle</tissue>
    </source>
</reference>
<feature type="region of interest" description="Disordered" evidence="1">
    <location>
        <begin position="240"/>
        <end position="263"/>
    </location>
</feature>
<evidence type="ECO:0000313" key="2">
    <source>
        <dbReference type="EMBL" id="MPC45963.1"/>
    </source>
</evidence>
<protein>
    <submittedName>
        <fullName evidence="2">Uncharacterized protein</fullName>
    </submittedName>
</protein>
<keyword evidence="3" id="KW-1185">Reference proteome</keyword>
<name>A0A5B7FLA9_PORTR</name>
<sequence>MFTQSALHTVATDINSLPRVSLQDAASQCVVVPGSGVDDNDATRPGYTVPRRLARCGFRGWPRCSQGIAHRAIHVVLSSPQVLKYVGLSKLRKTITNSGLSSITDLDDSGNDYYDQQPPIFVAPPPTIIAPSPTYYAQPPSYYPPSFTPLPLSSPPAFYIVPASSLENFRTRRDVSSISGSGTAAGQVAVRSEREYFDMISGLDRDGCVLRAVCEVASEPVHLLTEDEKAIMAAFREKGGDERYGNSVSAGAGPSRALRRDKR</sequence>